<dbReference type="SUPFAM" id="SSF81301">
    <property type="entry name" value="Nucleotidyltransferase"/>
    <property type="match status" value="1"/>
</dbReference>
<accession>A0A972GXE5</accession>
<evidence type="ECO:0000259" key="2">
    <source>
        <dbReference type="Pfam" id="PF13427"/>
    </source>
</evidence>
<keyword evidence="1" id="KW-0808">Transferase</keyword>
<reference evidence="3" key="1">
    <citation type="submission" date="2019-10" db="EMBL/GenBank/DDBJ databases">
        <title>Description of Paenibacillus glebae sp. nov.</title>
        <authorList>
            <person name="Carlier A."/>
            <person name="Qi S."/>
        </authorList>
    </citation>
    <scope>NUCLEOTIDE SEQUENCE</scope>
    <source>
        <strain evidence="3">LMG 31456</strain>
    </source>
</reference>
<keyword evidence="4" id="KW-1185">Reference proteome</keyword>
<dbReference type="InterPro" id="IPR043519">
    <property type="entry name" value="NT_sf"/>
</dbReference>
<evidence type="ECO:0000313" key="3">
    <source>
        <dbReference type="EMBL" id="NOU98367.1"/>
    </source>
</evidence>
<evidence type="ECO:0000313" key="4">
    <source>
        <dbReference type="Proteomes" id="UP000641588"/>
    </source>
</evidence>
<name>A0A972GXE5_9BACL</name>
<comment type="caution">
    <text evidence="3">The sequence shown here is derived from an EMBL/GenBank/DDBJ whole genome shotgun (WGS) entry which is preliminary data.</text>
</comment>
<organism evidence="3 4">
    <name type="scientific">Paenibacillus foliorum</name>
    <dbReference type="NCBI Taxonomy" id="2654974"/>
    <lineage>
        <taxon>Bacteria</taxon>
        <taxon>Bacillati</taxon>
        <taxon>Bacillota</taxon>
        <taxon>Bacilli</taxon>
        <taxon>Bacillales</taxon>
        <taxon>Paenibacillaceae</taxon>
        <taxon>Paenibacillus</taxon>
    </lineage>
</organism>
<gene>
    <name evidence="3" type="ORF">GC093_34875</name>
</gene>
<dbReference type="Pfam" id="PF13427">
    <property type="entry name" value="AadA_C"/>
    <property type="match status" value="1"/>
</dbReference>
<evidence type="ECO:0000256" key="1">
    <source>
        <dbReference type="ARBA" id="ARBA00022679"/>
    </source>
</evidence>
<dbReference type="InterPro" id="IPR025184">
    <property type="entry name" value="AadA_C"/>
</dbReference>
<dbReference type="CDD" id="cd05403">
    <property type="entry name" value="NT_KNTase_like"/>
    <property type="match status" value="1"/>
</dbReference>
<dbReference type="EMBL" id="WHOD01000135">
    <property type="protein sequence ID" value="NOU98367.1"/>
    <property type="molecule type" value="Genomic_DNA"/>
</dbReference>
<dbReference type="GO" id="GO:0016740">
    <property type="term" value="F:transferase activity"/>
    <property type="evidence" value="ECO:0007669"/>
    <property type="project" value="UniProtKB-KW"/>
</dbReference>
<dbReference type="Proteomes" id="UP000641588">
    <property type="component" value="Unassembled WGS sequence"/>
</dbReference>
<proteinExistence type="predicted"/>
<feature type="domain" description="Adenylyltransferase AadA C-terminal" evidence="2">
    <location>
        <begin position="151"/>
        <end position="235"/>
    </location>
</feature>
<protein>
    <submittedName>
        <fullName evidence="3">DUF4111 domain-containing protein</fullName>
    </submittedName>
</protein>
<dbReference type="RefSeq" id="WP_171656624.1">
    <property type="nucleotide sequence ID" value="NZ_WHOD01000135.1"/>
</dbReference>
<dbReference type="AlphaFoldDB" id="A0A972GXE5"/>
<sequence length="270" mass="31635">MIPRVPHVILPLLQDYVQLLISQLPEVVYGIYLQGSIVLDGFVPERSDIDFITIVSRNLTPEEINQIDLIHEKLKNKHDYYSVMEGQYTTLDHLRRTADLERERFPKYFYGKCMGLTKGQIDSTALWILKNHGLTLFGPNARGLEINVSWPDLLNAMKYNLHKYWTEKADNYELFLQDNWVDDTVLTLGRIMYTLEHQSVITKDQAGDYLVQMLPTEWHALIYEAMRIRQGKRENGHFPSIDERAARTQSFIKYIVNVCNEQYQLEKVSH</sequence>